<feature type="transmembrane region" description="Helical" evidence="1">
    <location>
        <begin position="29"/>
        <end position="58"/>
    </location>
</feature>
<name>H0E381_9ACTN</name>
<dbReference type="Proteomes" id="UP000005143">
    <property type="component" value="Unassembled WGS sequence"/>
</dbReference>
<keyword evidence="3" id="KW-1185">Reference proteome</keyword>
<protein>
    <submittedName>
        <fullName evidence="2">Uncharacterized protein</fullName>
    </submittedName>
</protein>
<dbReference type="AlphaFoldDB" id="H0E381"/>
<organism evidence="2 3">
    <name type="scientific">Patulibacter medicamentivorans</name>
    <dbReference type="NCBI Taxonomy" id="1097667"/>
    <lineage>
        <taxon>Bacteria</taxon>
        <taxon>Bacillati</taxon>
        <taxon>Actinomycetota</taxon>
        <taxon>Thermoleophilia</taxon>
        <taxon>Solirubrobacterales</taxon>
        <taxon>Patulibacteraceae</taxon>
        <taxon>Patulibacter</taxon>
    </lineage>
</organism>
<dbReference type="OrthoDB" id="5244816at2"/>
<accession>H0E381</accession>
<dbReference type="RefSeq" id="WP_007572127.1">
    <property type="nucleotide sequence ID" value="NZ_AGUD01000060.1"/>
</dbReference>
<comment type="caution">
    <text evidence="2">The sequence shown here is derived from an EMBL/GenBank/DDBJ whole genome shotgun (WGS) entry which is preliminary data.</text>
</comment>
<dbReference type="EMBL" id="AGUD01000060">
    <property type="protein sequence ID" value="EHN11854.1"/>
    <property type="molecule type" value="Genomic_DNA"/>
</dbReference>
<keyword evidence="1" id="KW-0472">Membrane</keyword>
<proteinExistence type="predicted"/>
<reference evidence="2 3" key="1">
    <citation type="journal article" date="2013" name="Biodegradation">
        <title>Quantitative proteomic analysis of ibuprofen-degrading Patulibacter sp. strain I11.</title>
        <authorList>
            <person name="Almeida B."/>
            <person name="Kjeldal H."/>
            <person name="Lolas I."/>
            <person name="Knudsen A.D."/>
            <person name="Carvalho G."/>
            <person name="Nielsen K.L."/>
            <person name="Barreto Crespo M.T."/>
            <person name="Stensballe A."/>
            <person name="Nielsen J.L."/>
        </authorList>
    </citation>
    <scope>NUCLEOTIDE SEQUENCE [LARGE SCALE GENOMIC DNA]</scope>
    <source>
        <strain evidence="2 3">I11</strain>
    </source>
</reference>
<keyword evidence="1" id="KW-1133">Transmembrane helix</keyword>
<evidence type="ECO:0000256" key="1">
    <source>
        <dbReference type="SAM" id="Phobius"/>
    </source>
</evidence>
<gene>
    <name evidence="2" type="ORF">PAI11_12490</name>
</gene>
<keyword evidence="1" id="KW-0812">Transmembrane</keyword>
<sequence>MSDPARKPYTRQEYAVALGVNAAATPFNVVILVGVTGAGVLVGGPIAVVLLVAIVLYLGACARTFLDGDVADRVIAGIRADRRRAVERGRKRLDPASLAPEVAGPLLQAREREARIRAAIDRAELPYAEVSDEVDGFLDYLETSARRAQLLHEVLVDDPPDRTRRRLAEVQGDPAKRELADALTQQLAVGERCEAQLSRYYDETERMLVELDTIRANLVSASASTDASEQRRLGGEVRHLREEVAALADGMQTAFESPDGAPAPSDPAT</sequence>
<evidence type="ECO:0000313" key="2">
    <source>
        <dbReference type="EMBL" id="EHN11854.1"/>
    </source>
</evidence>
<evidence type="ECO:0000313" key="3">
    <source>
        <dbReference type="Proteomes" id="UP000005143"/>
    </source>
</evidence>